<name>A0ABR5ARS8_BACBA</name>
<evidence type="ECO:0008006" key="3">
    <source>
        <dbReference type="Google" id="ProtNLM"/>
    </source>
</evidence>
<gene>
    <name evidence="1" type="ORF">SD77_1450</name>
</gene>
<proteinExistence type="predicted"/>
<protein>
    <recommendedName>
        <fullName evidence="3">Mobile element protein</fullName>
    </recommendedName>
</protein>
<organism evidence="1 2">
    <name type="scientific">Bacillus badius</name>
    <dbReference type="NCBI Taxonomy" id="1455"/>
    <lineage>
        <taxon>Bacteria</taxon>
        <taxon>Bacillati</taxon>
        <taxon>Bacillota</taxon>
        <taxon>Bacilli</taxon>
        <taxon>Bacillales</taxon>
        <taxon>Bacillaceae</taxon>
        <taxon>Pseudobacillus</taxon>
    </lineage>
</organism>
<dbReference type="Proteomes" id="UP000031982">
    <property type="component" value="Unassembled WGS sequence"/>
</dbReference>
<sequence>MNLAKENQKLASQLNGTLKNLKEKERGFTHIRLSKSLCFL</sequence>
<evidence type="ECO:0000313" key="1">
    <source>
        <dbReference type="EMBL" id="KIL77464.1"/>
    </source>
</evidence>
<accession>A0ABR5ARS8</accession>
<keyword evidence="2" id="KW-1185">Reference proteome</keyword>
<reference evidence="1 2" key="1">
    <citation type="submission" date="2015-01" db="EMBL/GenBank/DDBJ databases">
        <title>Genome Assembly of Bacillus badius MTCC 1458.</title>
        <authorList>
            <person name="Verma A."/>
            <person name="Khatri I."/>
            <person name="Mual P."/>
            <person name="Subramanian S."/>
            <person name="Krishnamurthi S."/>
        </authorList>
    </citation>
    <scope>NUCLEOTIDE SEQUENCE [LARGE SCALE GENOMIC DNA]</scope>
    <source>
        <strain evidence="1 2">MTCC 1458</strain>
    </source>
</reference>
<dbReference type="EMBL" id="JXLP01000014">
    <property type="protein sequence ID" value="KIL77464.1"/>
    <property type="molecule type" value="Genomic_DNA"/>
</dbReference>
<evidence type="ECO:0000313" key="2">
    <source>
        <dbReference type="Proteomes" id="UP000031982"/>
    </source>
</evidence>
<comment type="caution">
    <text evidence="1">The sequence shown here is derived from an EMBL/GenBank/DDBJ whole genome shotgun (WGS) entry which is preliminary data.</text>
</comment>